<evidence type="ECO:0000256" key="9">
    <source>
        <dbReference type="ARBA" id="ARBA00022840"/>
    </source>
</evidence>
<keyword evidence="12 19" id="KW-0472">Membrane</keyword>
<feature type="binding site" evidence="17">
    <location>
        <begin position="81"/>
        <end position="83"/>
    </location>
    <ligand>
        <name>ATP</name>
        <dbReference type="ChEBI" id="CHEBI:30616"/>
    </ligand>
</feature>
<evidence type="ECO:0000256" key="18">
    <source>
        <dbReference type="PIRSR" id="PIRSR600829-4"/>
    </source>
</evidence>
<dbReference type="RefSeq" id="WP_042678542.1">
    <property type="nucleotide sequence ID" value="NZ_CABKTM010000006.1"/>
</dbReference>
<keyword evidence="10 19" id="KW-1133">Transmembrane helix</keyword>
<keyword evidence="5 21" id="KW-0808">Transferase</keyword>
<keyword evidence="3" id="KW-1003">Cell membrane</keyword>
<evidence type="ECO:0000256" key="2">
    <source>
        <dbReference type="ARBA" id="ARBA00005967"/>
    </source>
</evidence>
<keyword evidence="14" id="KW-1208">Phospholipid metabolism</keyword>
<feature type="domain" description="Phosphatidic acid phosphatase type 2/haloperoxidase" evidence="20">
    <location>
        <begin position="160"/>
        <end position="230"/>
    </location>
</feature>
<dbReference type="Proteomes" id="UP001142078">
    <property type="component" value="Unassembled WGS sequence"/>
</dbReference>
<evidence type="ECO:0000256" key="13">
    <source>
        <dbReference type="ARBA" id="ARBA00023209"/>
    </source>
</evidence>
<comment type="cofactor">
    <cofactor evidence="18">
        <name>Mg(2+)</name>
        <dbReference type="ChEBI" id="CHEBI:18420"/>
    </cofactor>
    <text evidence="18">Mn(2+), Zn(2+), Cd(2+) and Co(2+) support activity to lesser extents.</text>
</comment>
<dbReference type="InterPro" id="IPR036938">
    <property type="entry name" value="PAP2/HPO_sf"/>
</dbReference>
<dbReference type="AlphaFoldDB" id="A0A9X2MPU6"/>
<name>A0A9X2MPU6_9FIRM</name>
<evidence type="ECO:0000256" key="10">
    <source>
        <dbReference type="ARBA" id="ARBA00022989"/>
    </source>
</evidence>
<keyword evidence="4" id="KW-0444">Lipid biosynthesis</keyword>
<feature type="binding site" evidence="18">
    <location>
        <position position="72"/>
    </location>
    <ligand>
        <name>a divalent metal cation</name>
        <dbReference type="ChEBI" id="CHEBI:60240"/>
    </ligand>
</feature>
<dbReference type="Gene3D" id="1.20.144.10">
    <property type="entry name" value="Phosphatidic acid phosphatase type 2/haloperoxidase"/>
    <property type="match status" value="1"/>
</dbReference>
<keyword evidence="22" id="KW-1185">Reference proteome</keyword>
<feature type="transmembrane region" description="Helical" evidence="19">
    <location>
        <begin position="210"/>
        <end position="231"/>
    </location>
</feature>
<feature type="binding site" evidence="16">
    <location>
        <position position="65"/>
    </location>
    <ligand>
        <name>substrate</name>
    </ligand>
</feature>
<keyword evidence="18" id="KW-0479">Metal-binding</keyword>
<evidence type="ECO:0000256" key="12">
    <source>
        <dbReference type="ARBA" id="ARBA00023136"/>
    </source>
</evidence>
<evidence type="ECO:0000256" key="19">
    <source>
        <dbReference type="SAM" id="Phobius"/>
    </source>
</evidence>
<evidence type="ECO:0000256" key="5">
    <source>
        <dbReference type="ARBA" id="ARBA00022679"/>
    </source>
</evidence>
<feature type="transmembrane region" description="Helical" evidence="19">
    <location>
        <begin position="161"/>
        <end position="180"/>
    </location>
</feature>
<dbReference type="GO" id="GO:0005524">
    <property type="term" value="F:ATP binding"/>
    <property type="evidence" value="ECO:0007669"/>
    <property type="project" value="UniProtKB-KW"/>
</dbReference>
<dbReference type="PANTHER" id="PTHR34299">
    <property type="entry name" value="DIACYLGLYCEROL KINASE"/>
    <property type="match status" value="1"/>
</dbReference>
<evidence type="ECO:0000313" key="21">
    <source>
        <dbReference type="EMBL" id="MCR2044946.1"/>
    </source>
</evidence>
<dbReference type="GO" id="GO:0005886">
    <property type="term" value="C:plasma membrane"/>
    <property type="evidence" value="ECO:0007669"/>
    <property type="project" value="UniProtKB-SubCell"/>
</dbReference>
<gene>
    <name evidence="21" type="ORF">NSA23_12610</name>
</gene>
<evidence type="ECO:0000256" key="16">
    <source>
        <dbReference type="PIRSR" id="PIRSR600829-2"/>
    </source>
</evidence>
<reference evidence="21" key="1">
    <citation type="submission" date="2022-07" db="EMBL/GenBank/DDBJ databases">
        <title>Enhanced cultured diversity of the mouse gut microbiota enables custom-made synthetic communities.</title>
        <authorList>
            <person name="Afrizal A."/>
        </authorList>
    </citation>
    <scope>NUCLEOTIDE SEQUENCE</scope>
    <source>
        <strain evidence="21">DSM 29482</strain>
    </source>
</reference>
<dbReference type="InterPro" id="IPR000326">
    <property type="entry name" value="PAP2/HPO"/>
</dbReference>
<evidence type="ECO:0000256" key="14">
    <source>
        <dbReference type="ARBA" id="ARBA00023264"/>
    </source>
</evidence>
<accession>A0A9X2MPU6</accession>
<dbReference type="GO" id="GO:0046872">
    <property type="term" value="F:metal ion binding"/>
    <property type="evidence" value="ECO:0007669"/>
    <property type="project" value="UniProtKB-KW"/>
</dbReference>
<evidence type="ECO:0000256" key="3">
    <source>
        <dbReference type="ARBA" id="ARBA00022475"/>
    </source>
</evidence>
<dbReference type="CDD" id="cd14266">
    <property type="entry name" value="UDPK_IM_PAP2_like"/>
    <property type="match status" value="1"/>
</dbReference>
<evidence type="ECO:0000256" key="6">
    <source>
        <dbReference type="ARBA" id="ARBA00022692"/>
    </source>
</evidence>
<dbReference type="EC" id="2.7.1.107" evidence="21"/>
<sequence>MKSRNIIDSFNYAVAGIIYALKTQRNMKIHFGIAILVLITSLFLDFSRLEFLMLFLTVSFVMVAEMINTSIEKTIDLITEEYHPLAKIAKNVAAGAVLISAINAVIVGYLLFFDRLNSYSNIILFKIRNSPVHLTFVAFLLVIIITVVIKTIAQSGTPFKGGIVSGHAAVAFLLATIISFLGKNVLITTLAYFMAILVGESRIEGKIHTVFEVFMGTILGILMGVLIFQIIG</sequence>
<keyword evidence="13" id="KW-0594">Phospholipid biosynthesis</keyword>
<evidence type="ECO:0000256" key="8">
    <source>
        <dbReference type="ARBA" id="ARBA00022777"/>
    </source>
</evidence>
<keyword evidence="9 17" id="KW-0067">ATP-binding</keyword>
<feature type="transmembrane region" description="Helical" evidence="19">
    <location>
        <begin position="92"/>
        <end position="112"/>
    </location>
</feature>
<evidence type="ECO:0000256" key="11">
    <source>
        <dbReference type="ARBA" id="ARBA00023098"/>
    </source>
</evidence>
<comment type="similarity">
    <text evidence="2">Belongs to the bacterial diacylglycerol kinase family.</text>
</comment>
<feature type="transmembrane region" description="Helical" evidence="19">
    <location>
        <begin position="132"/>
        <end position="149"/>
    </location>
</feature>
<dbReference type="GO" id="GO:0008654">
    <property type="term" value="P:phospholipid biosynthetic process"/>
    <property type="evidence" value="ECO:0007669"/>
    <property type="project" value="UniProtKB-KW"/>
</dbReference>
<keyword evidence="6 19" id="KW-0812">Transmembrane</keyword>
<comment type="caution">
    <text evidence="21">The sequence shown here is derived from an EMBL/GenBank/DDBJ whole genome shotgun (WGS) entry which is preliminary data.</text>
</comment>
<organism evidence="21 22">
    <name type="scientific">Anaerosalibacter massiliensis</name>
    <dbReference type="NCBI Taxonomy" id="1347392"/>
    <lineage>
        <taxon>Bacteria</taxon>
        <taxon>Bacillati</taxon>
        <taxon>Bacillota</taxon>
        <taxon>Tissierellia</taxon>
        <taxon>Tissierellales</taxon>
        <taxon>Sporanaerobacteraceae</taxon>
        <taxon>Anaerosalibacter</taxon>
    </lineage>
</organism>
<keyword evidence="7 17" id="KW-0547">Nucleotide-binding</keyword>
<proteinExistence type="inferred from homology"/>
<dbReference type="InterPro" id="IPR000829">
    <property type="entry name" value="DAGK"/>
</dbReference>
<evidence type="ECO:0000256" key="17">
    <source>
        <dbReference type="PIRSR" id="PIRSR600829-3"/>
    </source>
</evidence>
<keyword evidence="18" id="KW-0460">Magnesium</keyword>
<evidence type="ECO:0000313" key="22">
    <source>
        <dbReference type="Proteomes" id="UP001142078"/>
    </source>
</evidence>
<comment type="subcellular location">
    <subcellularLocation>
        <location evidence="1">Cell membrane</location>
        <topology evidence="1">Multi-pass membrane protein</topology>
    </subcellularLocation>
</comment>
<feature type="binding site" evidence="17">
    <location>
        <position position="72"/>
    </location>
    <ligand>
        <name>ATP</name>
        <dbReference type="ChEBI" id="CHEBI:30616"/>
    </ligand>
</feature>
<dbReference type="GO" id="GO:0004143">
    <property type="term" value="F:ATP-dependent diacylglycerol kinase activity"/>
    <property type="evidence" value="ECO:0007669"/>
    <property type="project" value="UniProtKB-EC"/>
</dbReference>
<protein>
    <submittedName>
        <fullName evidence="21">Diacylglycerol kinase</fullName>
        <ecNumber evidence="21">2.7.1.107</ecNumber>
    </submittedName>
</protein>
<dbReference type="Pfam" id="PF01219">
    <property type="entry name" value="DAGK_prokar"/>
    <property type="match status" value="1"/>
</dbReference>
<evidence type="ECO:0000259" key="20">
    <source>
        <dbReference type="Pfam" id="PF01569"/>
    </source>
</evidence>
<dbReference type="Gene3D" id="1.10.287.3610">
    <property type="match status" value="1"/>
</dbReference>
<dbReference type="InterPro" id="IPR036945">
    <property type="entry name" value="DAGK_sf"/>
</dbReference>
<feature type="active site" description="Proton acceptor" evidence="15">
    <location>
        <position position="65"/>
    </location>
</feature>
<dbReference type="OrthoDB" id="9789934at2"/>
<feature type="transmembrane region" description="Helical" evidence="19">
    <location>
        <begin position="29"/>
        <end position="46"/>
    </location>
</feature>
<keyword evidence="11" id="KW-0443">Lipid metabolism</keyword>
<dbReference type="PANTHER" id="PTHR34299:SF1">
    <property type="entry name" value="DIACYLGLYCEROL KINASE"/>
    <property type="match status" value="1"/>
</dbReference>
<dbReference type="EMBL" id="JANJZL010000010">
    <property type="protein sequence ID" value="MCR2044946.1"/>
    <property type="molecule type" value="Genomic_DNA"/>
</dbReference>
<evidence type="ECO:0000256" key="4">
    <source>
        <dbReference type="ARBA" id="ARBA00022516"/>
    </source>
</evidence>
<evidence type="ECO:0000256" key="15">
    <source>
        <dbReference type="PIRSR" id="PIRSR600829-1"/>
    </source>
</evidence>
<dbReference type="Pfam" id="PF01569">
    <property type="entry name" value="PAP2"/>
    <property type="match status" value="1"/>
</dbReference>
<feature type="binding site" evidence="17">
    <location>
        <position position="12"/>
    </location>
    <ligand>
        <name>ATP</name>
        <dbReference type="ChEBI" id="CHEBI:30616"/>
    </ligand>
</feature>
<evidence type="ECO:0000256" key="1">
    <source>
        <dbReference type="ARBA" id="ARBA00004651"/>
    </source>
</evidence>
<evidence type="ECO:0000256" key="7">
    <source>
        <dbReference type="ARBA" id="ARBA00022741"/>
    </source>
</evidence>
<keyword evidence="8 21" id="KW-0418">Kinase</keyword>
<dbReference type="SUPFAM" id="SSF48317">
    <property type="entry name" value="Acid phosphatase/Vanadium-dependent haloperoxidase"/>
    <property type="match status" value="1"/>
</dbReference>